<dbReference type="InterPro" id="IPR036068">
    <property type="entry name" value="Nicotinate_pribotase-like_C"/>
</dbReference>
<organism evidence="13 14">
    <name type="scientific">Catenovulum maritimum</name>
    <dbReference type="NCBI Taxonomy" id="1513271"/>
    <lineage>
        <taxon>Bacteria</taxon>
        <taxon>Pseudomonadati</taxon>
        <taxon>Pseudomonadota</taxon>
        <taxon>Gammaproteobacteria</taxon>
        <taxon>Alteromonadales</taxon>
        <taxon>Alteromonadaceae</taxon>
        <taxon>Catenovulum</taxon>
    </lineage>
</organism>
<feature type="binding site" evidence="10">
    <location>
        <position position="160"/>
    </location>
    <ligand>
        <name>substrate</name>
    </ligand>
</feature>
<feature type="binding site" evidence="10">
    <location>
        <position position="103"/>
    </location>
    <ligand>
        <name>substrate</name>
    </ligand>
</feature>
<comment type="caution">
    <text evidence="13">The sequence shown here is derived from an EMBL/GenBank/DDBJ whole genome shotgun (WGS) entry which is preliminary data.</text>
</comment>
<dbReference type="GO" id="GO:0004514">
    <property type="term" value="F:nicotinate-nucleotide diphosphorylase (carboxylating) activity"/>
    <property type="evidence" value="ECO:0007669"/>
    <property type="project" value="UniProtKB-EC"/>
</dbReference>
<dbReference type="Gene3D" id="3.20.20.70">
    <property type="entry name" value="Aldolase class I"/>
    <property type="match status" value="1"/>
</dbReference>
<comment type="function">
    <text evidence="1">Involved in the catabolism of quinolinic acid (QA).</text>
</comment>
<comment type="pathway">
    <text evidence="2">Cofactor biosynthesis; NAD(+) biosynthesis; nicotinate D-ribonucleotide from quinolinate: step 1/1.</text>
</comment>
<evidence type="ECO:0000259" key="12">
    <source>
        <dbReference type="Pfam" id="PF02749"/>
    </source>
</evidence>
<dbReference type="UniPathway" id="UPA00253">
    <property type="reaction ID" value="UER00331"/>
</dbReference>
<accession>A0A0J8GND2</accession>
<evidence type="ECO:0000256" key="10">
    <source>
        <dbReference type="PIRSR" id="PIRSR006250-1"/>
    </source>
</evidence>
<dbReference type="Proteomes" id="UP000037600">
    <property type="component" value="Unassembled WGS sequence"/>
</dbReference>
<dbReference type="Pfam" id="PF01729">
    <property type="entry name" value="QRPTase_C"/>
    <property type="match status" value="1"/>
</dbReference>
<evidence type="ECO:0000256" key="7">
    <source>
        <dbReference type="ARBA" id="ARBA00022679"/>
    </source>
</evidence>
<feature type="binding site" evidence="10">
    <location>
        <begin position="267"/>
        <end position="269"/>
    </location>
    <ligand>
        <name>substrate</name>
    </ligand>
</feature>
<feature type="binding site" evidence="10">
    <location>
        <position position="220"/>
    </location>
    <ligand>
        <name>substrate</name>
    </ligand>
</feature>
<dbReference type="InterPro" id="IPR002638">
    <property type="entry name" value="Quinolinate_PRibosylTrfase_C"/>
</dbReference>
<evidence type="ECO:0000256" key="8">
    <source>
        <dbReference type="ARBA" id="ARBA00033102"/>
    </source>
</evidence>
<feature type="binding site" evidence="10">
    <location>
        <position position="199"/>
    </location>
    <ligand>
        <name>substrate</name>
    </ligand>
</feature>
<feature type="binding site" evidence="10">
    <location>
        <begin position="246"/>
        <end position="248"/>
    </location>
    <ligand>
        <name>substrate</name>
    </ligand>
</feature>
<dbReference type="EMBL" id="LAZL01000027">
    <property type="protein sequence ID" value="KMT64315.1"/>
    <property type="molecule type" value="Genomic_DNA"/>
</dbReference>
<evidence type="ECO:0000256" key="5">
    <source>
        <dbReference type="ARBA" id="ARBA00022642"/>
    </source>
</evidence>
<dbReference type="RefSeq" id="WP_048694287.1">
    <property type="nucleotide sequence ID" value="NZ_KQ130499.1"/>
</dbReference>
<evidence type="ECO:0000256" key="6">
    <source>
        <dbReference type="ARBA" id="ARBA00022676"/>
    </source>
</evidence>
<dbReference type="InterPro" id="IPR037128">
    <property type="entry name" value="Quinolinate_PRibosylTase_N_sf"/>
</dbReference>
<name>A0A0J8GND2_9ALTE</name>
<dbReference type="SUPFAM" id="SSF54675">
    <property type="entry name" value="Nicotinate/Quinolinate PRTase N-terminal domain-like"/>
    <property type="match status" value="1"/>
</dbReference>
<dbReference type="SUPFAM" id="SSF51690">
    <property type="entry name" value="Nicotinate/Quinolinate PRTase C-terminal domain-like"/>
    <property type="match status" value="1"/>
</dbReference>
<dbReference type="Pfam" id="PF02749">
    <property type="entry name" value="QRPTase_N"/>
    <property type="match status" value="1"/>
</dbReference>
<dbReference type="EC" id="2.4.2.19" evidence="4"/>
<feature type="binding site" evidence="10">
    <location>
        <position position="170"/>
    </location>
    <ligand>
        <name>substrate</name>
    </ligand>
</feature>
<feature type="domain" description="Quinolinate phosphoribosyl transferase C-terminal" evidence="11">
    <location>
        <begin position="116"/>
        <end position="282"/>
    </location>
</feature>
<gene>
    <name evidence="13" type="ORF">XM47_15080</name>
</gene>
<evidence type="ECO:0000256" key="2">
    <source>
        <dbReference type="ARBA" id="ARBA00004893"/>
    </source>
</evidence>
<dbReference type="InterPro" id="IPR004393">
    <property type="entry name" value="NadC"/>
</dbReference>
<dbReference type="PIRSF" id="PIRSF006250">
    <property type="entry name" value="NadC_ModD"/>
    <property type="match status" value="1"/>
</dbReference>
<dbReference type="NCBIfam" id="TIGR00078">
    <property type="entry name" value="nadC"/>
    <property type="match status" value="1"/>
</dbReference>
<dbReference type="OrthoDB" id="9782546at2"/>
<dbReference type="GO" id="GO:0009435">
    <property type="term" value="P:NAD+ biosynthetic process"/>
    <property type="evidence" value="ECO:0007669"/>
    <property type="project" value="UniProtKB-UniPathway"/>
</dbReference>
<dbReference type="GO" id="GO:0034213">
    <property type="term" value="P:quinolinate catabolic process"/>
    <property type="evidence" value="ECO:0007669"/>
    <property type="project" value="TreeGrafter"/>
</dbReference>
<dbReference type="PANTHER" id="PTHR32179:SF3">
    <property type="entry name" value="NICOTINATE-NUCLEOTIDE PYROPHOSPHORYLASE [CARBOXYLATING]"/>
    <property type="match status" value="1"/>
</dbReference>
<dbReference type="InterPro" id="IPR022412">
    <property type="entry name" value="Quinolinate_PRibosylTrfase_N"/>
</dbReference>
<evidence type="ECO:0000256" key="1">
    <source>
        <dbReference type="ARBA" id="ARBA00003237"/>
    </source>
</evidence>
<dbReference type="STRING" id="1513271.XM47_15080"/>
<evidence type="ECO:0000256" key="4">
    <source>
        <dbReference type="ARBA" id="ARBA00011944"/>
    </source>
</evidence>
<evidence type="ECO:0000313" key="14">
    <source>
        <dbReference type="Proteomes" id="UP000037600"/>
    </source>
</evidence>
<dbReference type="Gene3D" id="3.90.1170.20">
    <property type="entry name" value="Quinolinate phosphoribosyl transferase, N-terminal domain"/>
    <property type="match status" value="1"/>
</dbReference>
<keyword evidence="6 9" id="KW-0328">Glycosyltransferase</keyword>
<feature type="binding site" evidence="10">
    <location>
        <begin position="136"/>
        <end position="138"/>
    </location>
    <ligand>
        <name>substrate</name>
    </ligand>
</feature>
<dbReference type="InterPro" id="IPR013785">
    <property type="entry name" value="Aldolase_TIM"/>
</dbReference>
<dbReference type="CDD" id="cd01572">
    <property type="entry name" value="QPRTase"/>
    <property type="match status" value="1"/>
</dbReference>
<dbReference type="AlphaFoldDB" id="A0A0J8GND2"/>
<sequence>MTPELLSSIQAQVEAALYEDLNGLNPDNDITALLIPAEQTVSARIITRESCVLCGQAWLEEAFRQIKSEVEITWLAKDGDKLSPNQTLCQLKGSARDILTAERTALNFIQTLSATATATSIYVAKIAHTQTKLLDTRKTIPGLRLAQKYAVTCGGGQNHRIGLYDAFLIKENHIIAAGSIENAVKQARQIAPNKPVEVEVENNDELNLALAAGADIIMLDNYSPAEIAAASDINKAADKPAKLEMSGNITLETIADYAQAGVDFISSGALTKHIQAIDLSLRID</sequence>
<proteinExistence type="inferred from homology"/>
<keyword evidence="14" id="KW-1185">Reference proteome</keyword>
<keyword evidence="5" id="KW-0662">Pyridine nucleotide biosynthesis</keyword>
<evidence type="ECO:0000256" key="3">
    <source>
        <dbReference type="ARBA" id="ARBA00009400"/>
    </source>
</evidence>
<dbReference type="PATRIC" id="fig|1513271.3.peg.3106"/>
<evidence type="ECO:0000256" key="9">
    <source>
        <dbReference type="PIRNR" id="PIRNR006250"/>
    </source>
</evidence>
<feature type="domain" description="Quinolinate phosphoribosyl transferase N-terminal" evidence="12">
    <location>
        <begin position="29"/>
        <end position="113"/>
    </location>
</feature>
<dbReference type="FunFam" id="3.20.20.70:FF:000030">
    <property type="entry name" value="Nicotinate-nucleotide pyrophosphorylase, carboxylating"/>
    <property type="match status" value="1"/>
</dbReference>
<dbReference type="InterPro" id="IPR027277">
    <property type="entry name" value="NadC/ModD"/>
</dbReference>
<protein>
    <recommendedName>
        <fullName evidence="4">nicotinate-nucleotide diphosphorylase (carboxylating)</fullName>
        <ecNumber evidence="4">2.4.2.19</ecNumber>
    </recommendedName>
    <alternativeName>
        <fullName evidence="8">Quinolinate phosphoribosyltransferase [decarboxylating]</fullName>
    </alternativeName>
</protein>
<keyword evidence="7 9" id="KW-0808">Transferase</keyword>
<evidence type="ECO:0000313" key="13">
    <source>
        <dbReference type="EMBL" id="KMT64315.1"/>
    </source>
</evidence>
<dbReference type="PANTHER" id="PTHR32179">
    <property type="entry name" value="NICOTINATE-NUCLEOTIDE PYROPHOSPHORYLASE [CARBOXYLATING]"/>
    <property type="match status" value="1"/>
</dbReference>
<dbReference type="GO" id="GO:0005737">
    <property type="term" value="C:cytoplasm"/>
    <property type="evidence" value="ECO:0007669"/>
    <property type="project" value="TreeGrafter"/>
</dbReference>
<comment type="similarity">
    <text evidence="3 9">Belongs to the NadC/ModD family.</text>
</comment>
<evidence type="ECO:0000259" key="11">
    <source>
        <dbReference type="Pfam" id="PF01729"/>
    </source>
</evidence>
<reference evidence="13 14" key="1">
    <citation type="submission" date="2015-04" db="EMBL/GenBank/DDBJ databases">
        <title>Draft Genome Sequence of the Novel Agar-Digesting Marine Bacterium Q1.</title>
        <authorList>
            <person name="Li Y."/>
            <person name="Li D."/>
            <person name="Chen G."/>
            <person name="Du Z."/>
        </authorList>
    </citation>
    <scope>NUCLEOTIDE SEQUENCE [LARGE SCALE GENOMIC DNA]</scope>
    <source>
        <strain evidence="13 14">Q1</strain>
    </source>
</reference>